<comment type="similarity">
    <text evidence="1 7">Belongs to the AB hydrolase superfamily. Lipase family.</text>
</comment>
<dbReference type="GO" id="GO:0016042">
    <property type="term" value="P:lipid catabolic process"/>
    <property type="evidence" value="ECO:0007669"/>
    <property type="project" value="UniProtKB-KW"/>
</dbReference>
<sequence>MHRAVLFAVFSLCVCSFLQLSSYAELQKEQKKMVYPKDVNVTAVKDLIEGLGLLYESYSVTTEDGYILNLNRMVTPKMVKRRDRGVPILLVNGLFMHSEAWMVQGLVDNNIAGTWAKRGYDVWLGDQRGTLRSMKHVNLTIQQPEFWDFSFHETGVYDLPAFIDFIEKSTGHKRVIYSCMSLGCTYHFVMLTMRPEYNERLLGAIDFVPIVKVSEKTDLPISTLVTSMGFDLIVRTYKKQNIGYLREVDGLKNNFKYACTYFTTIFSMGVKMMFGQSVNLDNSILCDQVALALGGTSIKTIAHIGQLFDTGDFALFNYGRKENMKRYGSEIPPLYDLSKITSFVAYYTSEKDVFSTRALTDETFKEVSGPTYLCEMSHFHHLDVAIGKTFKYILPDVCDLIDSLSGYADDTKMRSGGCPANIRRFG</sequence>
<evidence type="ECO:0000256" key="3">
    <source>
        <dbReference type="ARBA" id="ARBA00022801"/>
    </source>
</evidence>
<accession>A0A146L7T6</accession>
<dbReference type="Gene3D" id="3.40.50.1820">
    <property type="entry name" value="alpha/beta hydrolase"/>
    <property type="match status" value="1"/>
</dbReference>
<keyword evidence="6" id="KW-0325">Glycoprotein</keyword>
<dbReference type="AlphaFoldDB" id="A0A146L7T6"/>
<evidence type="ECO:0000256" key="1">
    <source>
        <dbReference type="ARBA" id="ARBA00010701"/>
    </source>
</evidence>
<keyword evidence="3 7" id="KW-0378">Hydrolase</keyword>
<evidence type="ECO:0000256" key="6">
    <source>
        <dbReference type="ARBA" id="ARBA00023180"/>
    </source>
</evidence>
<feature type="active site" description="Nucleophile" evidence="8">
    <location>
        <position position="181"/>
    </location>
</feature>
<proteinExistence type="inferred from homology"/>
<evidence type="ECO:0000313" key="11">
    <source>
        <dbReference type="EMBL" id="JAQ04444.1"/>
    </source>
</evidence>
<protein>
    <recommendedName>
        <fullName evidence="7">Lipase</fullName>
    </recommendedName>
</protein>
<keyword evidence="2 9" id="KW-0732">Signal</keyword>
<evidence type="ECO:0000256" key="7">
    <source>
        <dbReference type="PIRNR" id="PIRNR000862"/>
    </source>
</evidence>
<evidence type="ECO:0000256" key="4">
    <source>
        <dbReference type="ARBA" id="ARBA00022963"/>
    </source>
</evidence>
<feature type="active site" description="Charge relay system" evidence="8">
    <location>
        <position position="352"/>
    </location>
</feature>
<feature type="active site" description="Charge relay system" evidence="8">
    <location>
        <position position="381"/>
    </location>
</feature>
<dbReference type="Pfam" id="PF04083">
    <property type="entry name" value="Abhydro_lipase"/>
    <property type="match status" value="1"/>
</dbReference>
<dbReference type="EMBL" id="GDHC01014185">
    <property type="protein sequence ID" value="JAQ04444.1"/>
    <property type="molecule type" value="Transcribed_RNA"/>
</dbReference>
<dbReference type="FunFam" id="3.40.50.1820:FF:000057">
    <property type="entry name" value="Lipase"/>
    <property type="match status" value="1"/>
</dbReference>
<feature type="domain" description="Partial AB-hydrolase lipase" evidence="10">
    <location>
        <begin position="45"/>
        <end position="104"/>
    </location>
</feature>
<keyword evidence="4 7" id="KW-0442">Lipid degradation</keyword>
<reference evidence="11" key="1">
    <citation type="journal article" date="2016" name="Gigascience">
        <title>De novo construction of an expanded transcriptome assembly for the western tarnished plant bug, Lygus hesperus.</title>
        <authorList>
            <person name="Tassone E.E."/>
            <person name="Geib S.M."/>
            <person name="Hall B."/>
            <person name="Fabrick J.A."/>
            <person name="Brent C.S."/>
            <person name="Hull J.J."/>
        </authorList>
    </citation>
    <scope>NUCLEOTIDE SEQUENCE</scope>
</reference>
<organism evidence="11">
    <name type="scientific">Lygus hesperus</name>
    <name type="common">Western plant bug</name>
    <dbReference type="NCBI Taxonomy" id="30085"/>
    <lineage>
        <taxon>Eukaryota</taxon>
        <taxon>Metazoa</taxon>
        <taxon>Ecdysozoa</taxon>
        <taxon>Arthropoda</taxon>
        <taxon>Hexapoda</taxon>
        <taxon>Insecta</taxon>
        <taxon>Pterygota</taxon>
        <taxon>Neoptera</taxon>
        <taxon>Paraneoptera</taxon>
        <taxon>Hemiptera</taxon>
        <taxon>Heteroptera</taxon>
        <taxon>Panheteroptera</taxon>
        <taxon>Cimicomorpha</taxon>
        <taxon>Miridae</taxon>
        <taxon>Mirini</taxon>
        <taxon>Lygus</taxon>
    </lineage>
</organism>
<dbReference type="SUPFAM" id="SSF53474">
    <property type="entry name" value="alpha/beta-Hydrolases"/>
    <property type="match status" value="1"/>
</dbReference>
<evidence type="ECO:0000256" key="5">
    <source>
        <dbReference type="ARBA" id="ARBA00023098"/>
    </source>
</evidence>
<dbReference type="PANTHER" id="PTHR11005">
    <property type="entry name" value="LYSOSOMAL ACID LIPASE-RELATED"/>
    <property type="match status" value="1"/>
</dbReference>
<evidence type="ECO:0000259" key="10">
    <source>
        <dbReference type="Pfam" id="PF04083"/>
    </source>
</evidence>
<dbReference type="InterPro" id="IPR025483">
    <property type="entry name" value="Lipase_euk"/>
</dbReference>
<evidence type="ECO:0000256" key="2">
    <source>
        <dbReference type="ARBA" id="ARBA00022729"/>
    </source>
</evidence>
<evidence type="ECO:0000256" key="9">
    <source>
        <dbReference type="SAM" id="SignalP"/>
    </source>
</evidence>
<dbReference type="GO" id="GO:0016788">
    <property type="term" value="F:hydrolase activity, acting on ester bonds"/>
    <property type="evidence" value="ECO:0007669"/>
    <property type="project" value="InterPro"/>
</dbReference>
<dbReference type="InterPro" id="IPR006693">
    <property type="entry name" value="AB_hydrolase_lipase"/>
</dbReference>
<dbReference type="InterPro" id="IPR029058">
    <property type="entry name" value="AB_hydrolase_fold"/>
</dbReference>
<gene>
    <name evidence="11" type="primary">Lip1_6</name>
    <name evidence="11" type="ORF">g.45465</name>
</gene>
<name>A0A146L7T6_LYGHE</name>
<dbReference type="PIRSF" id="PIRSF000862">
    <property type="entry name" value="Steryl_ester_lip"/>
    <property type="match status" value="1"/>
</dbReference>
<keyword evidence="5" id="KW-0443">Lipid metabolism</keyword>
<evidence type="ECO:0000256" key="8">
    <source>
        <dbReference type="PIRSR" id="PIRSR000862-1"/>
    </source>
</evidence>
<feature type="chain" id="PRO_5007527003" description="Lipase" evidence="9">
    <location>
        <begin position="24"/>
        <end position="426"/>
    </location>
</feature>
<feature type="signal peptide" evidence="9">
    <location>
        <begin position="1"/>
        <end position="23"/>
    </location>
</feature>